<dbReference type="Gene3D" id="3.30.70.890">
    <property type="entry name" value="GHMP kinase, C-terminal domain"/>
    <property type="match status" value="1"/>
</dbReference>
<evidence type="ECO:0000259" key="12">
    <source>
        <dbReference type="Pfam" id="PF08544"/>
    </source>
</evidence>
<evidence type="ECO:0000256" key="8">
    <source>
        <dbReference type="ARBA" id="ARBA00023229"/>
    </source>
</evidence>
<protein>
    <recommendedName>
        <fullName evidence="3 10">4-diphosphocytidyl-2-C-methyl-D-erythritol kinase</fullName>
        <shortName evidence="10">CMK</shortName>
        <ecNumber evidence="2 10">2.7.1.148</ecNumber>
    </recommendedName>
    <alternativeName>
        <fullName evidence="9 10">4-(cytidine-5'-diphospho)-2-C-methyl-D-erythritol kinase</fullName>
    </alternativeName>
</protein>
<dbReference type="EMBL" id="UEYP01000010">
    <property type="protein sequence ID" value="SSC64308.1"/>
    <property type="molecule type" value="Genomic_DNA"/>
</dbReference>
<dbReference type="SUPFAM" id="SSF55060">
    <property type="entry name" value="GHMP Kinase, C-terminal domain"/>
    <property type="match status" value="1"/>
</dbReference>
<dbReference type="PIRSF" id="PIRSF010376">
    <property type="entry name" value="IspE"/>
    <property type="match status" value="1"/>
</dbReference>
<keyword evidence="14" id="KW-1185">Reference proteome</keyword>
<dbReference type="EC" id="2.7.1.148" evidence="2 10"/>
<dbReference type="GO" id="GO:0016114">
    <property type="term" value="P:terpenoid biosynthetic process"/>
    <property type="evidence" value="ECO:0007669"/>
    <property type="project" value="UniProtKB-UniRule"/>
</dbReference>
<keyword evidence="7 10" id="KW-0067">ATP-binding</keyword>
<evidence type="ECO:0000313" key="14">
    <source>
        <dbReference type="Proteomes" id="UP000254764"/>
    </source>
</evidence>
<evidence type="ECO:0000256" key="6">
    <source>
        <dbReference type="ARBA" id="ARBA00022777"/>
    </source>
</evidence>
<dbReference type="UniPathway" id="UPA00056">
    <property type="reaction ID" value="UER00094"/>
</dbReference>
<dbReference type="STRING" id="1336235.GCA_000518785_02557"/>
<dbReference type="OrthoDB" id="9809438at2"/>
<comment type="pathway">
    <text evidence="10">Isoprenoid biosynthesis; isopentenyl diphosphate biosynthesis via DXP pathway; isopentenyl diphosphate from 1-deoxy-D-xylulose 5-phosphate: step 3/6.</text>
</comment>
<comment type="similarity">
    <text evidence="1 10">Belongs to the GHMP kinase family. IspE subfamily.</text>
</comment>
<keyword evidence="6 10" id="KW-0418">Kinase</keyword>
<keyword evidence="8 10" id="KW-0414">Isoprene biosynthesis</keyword>
<dbReference type="InterPro" id="IPR020568">
    <property type="entry name" value="Ribosomal_Su5_D2-typ_SF"/>
</dbReference>
<dbReference type="RefSeq" id="WP_115671496.1">
    <property type="nucleotide sequence ID" value="NZ_UEYP01000010.1"/>
</dbReference>
<dbReference type="GO" id="GO:0005524">
    <property type="term" value="F:ATP binding"/>
    <property type="evidence" value="ECO:0007669"/>
    <property type="project" value="UniProtKB-UniRule"/>
</dbReference>
<dbReference type="PANTHER" id="PTHR43527:SF2">
    <property type="entry name" value="4-DIPHOSPHOCYTIDYL-2-C-METHYL-D-ERYTHRITOL KINASE, CHLOROPLASTIC"/>
    <property type="match status" value="1"/>
</dbReference>
<evidence type="ECO:0000256" key="3">
    <source>
        <dbReference type="ARBA" id="ARBA00017473"/>
    </source>
</evidence>
<dbReference type="NCBIfam" id="TIGR00154">
    <property type="entry name" value="ispE"/>
    <property type="match status" value="1"/>
</dbReference>
<dbReference type="InterPro" id="IPR014721">
    <property type="entry name" value="Ribsml_uS5_D2-typ_fold_subgr"/>
</dbReference>
<evidence type="ECO:0000256" key="5">
    <source>
        <dbReference type="ARBA" id="ARBA00022741"/>
    </source>
</evidence>
<evidence type="ECO:0000256" key="2">
    <source>
        <dbReference type="ARBA" id="ARBA00012052"/>
    </source>
</evidence>
<dbReference type="AlphaFoldDB" id="A0A376A9B5"/>
<dbReference type="Proteomes" id="UP000254764">
    <property type="component" value="Unassembled WGS sequence"/>
</dbReference>
<accession>A0A376A9B5</accession>
<dbReference type="Gene3D" id="3.30.230.10">
    <property type="match status" value="1"/>
</dbReference>
<keyword evidence="5 10" id="KW-0547">Nucleotide-binding</keyword>
<organism evidence="13 14">
    <name type="scientific">Ciceribacter selenitireducens ATCC BAA-1503</name>
    <dbReference type="NCBI Taxonomy" id="1336235"/>
    <lineage>
        <taxon>Bacteria</taxon>
        <taxon>Pseudomonadati</taxon>
        <taxon>Pseudomonadota</taxon>
        <taxon>Alphaproteobacteria</taxon>
        <taxon>Hyphomicrobiales</taxon>
        <taxon>Rhizobiaceae</taxon>
        <taxon>Ciceribacter</taxon>
    </lineage>
</organism>
<dbReference type="HAMAP" id="MF_00061">
    <property type="entry name" value="IspE"/>
    <property type="match status" value="1"/>
</dbReference>
<dbReference type="InterPro" id="IPR004424">
    <property type="entry name" value="IspE"/>
</dbReference>
<dbReference type="Pfam" id="PF00288">
    <property type="entry name" value="GHMP_kinases_N"/>
    <property type="match status" value="1"/>
</dbReference>
<sequence length="296" mass="31266">MSGETMIEAAPAKINLALHVTGQRADGYHLLDSIVAFAGHGDRLTFSAAERDSFNLGGRFGPLLSAEAEGKDGNLIVKARDLLRQALEAGGQAAGPVAITLEKNLPVASGIGGGSADAAATLRGLLRFWGGTLSSDTLSTTGLKLGADVPMCLESRPLRARGIGEQIDRLDTMPRFPLVLANPLKAVSTPDIFRRLTHKDHPPIGTLPRSAAPSEWLAFLSRLRNDLEPPARALLPEIAEISDQLRDVGARLVRMSGSGATCFGIFDDVEAASAAAGELARRRPDWYVQASETQGG</sequence>
<feature type="domain" description="GHMP kinase N-terminal" evidence="11">
    <location>
        <begin position="74"/>
        <end position="153"/>
    </location>
</feature>
<feature type="binding site" evidence="10">
    <location>
        <begin position="106"/>
        <end position="116"/>
    </location>
    <ligand>
        <name>ATP</name>
        <dbReference type="ChEBI" id="CHEBI:30616"/>
    </ligand>
</feature>
<dbReference type="PANTHER" id="PTHR43527">
    <property type="entry name" value="4-DIPHOSPHOCYTIDYL-2-C-METHYL-D-ERYTHRITOL KINASE, CHLOROPLASTIC"/>
    <property type="match status" value="1"/>
</dbReference>
<evidence type="ECO:0000256" key="4">
    <source>
        <dbReference type="ARBA" id="ARBA00022679"/>
    </source>
</evidence>
<evidence type="ECO:0000313" key="13">
    <source>
        <dbReference type="EMBL" id="SSC64308.1"/>
    </source>
</evidence>
<dbReference type="InterPro" id="IPR013750">
    <property type="entry name" value="GHMP_kinase_C_dom"/>
</dbReference>
<keyword evidence="4 10" id="KW-0808">Transferase</keyword>
<reference evidence="14" key="1">
    <citation type="submission" date="2018-07" db="EMBL/GenBank/DDBJ databases">
        <authorList>
            <person name="Peiro R."/>
            <person name="Begona"/>
            <person name="Cbmso G."/>
            <person name="Lopez M."/>
            <person name="Gonzalez S."/>
        </authorList>
    </citation>
    <scope>NUCLEOTIDE SEQUENCE [LARGE SCALE GENOMIC DNA]</scope>
</reference>
<comment type="catalytic activity">
    <reaction evidence="10">
        <text>4-CDP-2-C-methyl-D-erythritol + ATP = 4-CDP-2-C-methyl-D-erythritol 2-phosphate + ADP + H(+)</text>
        <dbReference type="Rhea" id="RHEA:18437"/>
        <dbReference type="ChEBI" id="CHEBI:15378"/>
        <dbReference type="ChEBI" id="CHEBI:30616"/>
        <dbReference type="ChEBI" id="CHEBI:57823"/>
        <dbReference type="ChEBI" id="CHEBI:57919"/>
        <dbReference type="ChEBI" id="CHEBI:456216"/>
        <dbReference type="EC" id="2.7.1.148"/>
    </reaction>
</comment>
<dbReference type="InterPro" id="IPR036554">
    <property type="entry name" value="GHMP_kinase_C_sf"/>
</dbReference>
<feature type="active site" evidence="10">
    <location>
        <position position="13"/>
    </location>
</feature>
<feature type="active site" evidence="10">
    <location>
        <position position="148"/>
    </location>
</feature>
<dbReference type="GO" id="GO:0050515">
    <property type="term" value="F:4-(cytidine 5'-diphospho)-2-C-methyl-D-erythritol kinase activity"/>
    <property type="evidence" value="ECO:0007669"/>
    <property type="project" value="UniProtKB-UniRule"/>
</dbReference>
<gene>
    <name evidence="10" type="primary">ispE</name>
    <name evidence="13" type="ORF">RHIZ70_16</name>
</gene>
<evidence type="ECO:0000256" key="9">
    <source>
        <dbReference type="ARBA" id="ARBA00032554"/>
    </source>
</evidence>
<evidence type="ECO:0000256" key="1">
    <source>
        <dbReference type="ARBA" id="ARBA00009684"/>
    </source>
</evidence>
<evidence type="ECO:0000256" key="7">
    <source>
        <dbReference type="ARBA" id="ARBA00022840"/>
    </source>
</evidence>
<dbReference type="NCBIfam" id="NF011202">
    <property type="entry name" value="PRK14608.1"/>
    <property type="match status" value="1"/>
</dbReference>
<dbReference type="GO" id="GO:0019288">
    <property type="term" value="P:isopentenyl diphosphate biosynthetic process, methylerythritol 4-phosphate pathway"/>
    <property type="evidence" value="ECO:0007669"/>
    <property type="project" value="UniProtKB-UniRule"/>
</dbReference>
<dbReference type="SUPFAM" id="SSF54211">
    <property type="entry name" value="Ribosomal protein S5 domain 2-like"/>
    <property type="match status" value="1"/>
</dbReference>
<feature type="domain" description="GHMP kinase C-terminal" evidence="12">
    <location>
        <begin position="222"/>
        <end position="280"/>
    </location>
</feature>
<proteinExistence type="inferred from homology"/>
<name>A0A376A9B5_9HYPH</name>
<dbReference type="InterPro" id="IPR006204">
    <property type="entry name" value="GHMP_kinase_N_dom"/>
</dbReference>
<comment type="function">
    <text evidence="10">Catalyzes the phosphorylation of the position 2 hydroxy group of 4-diphosphocytidyl-2C-methyl-D-erythritol.</text>
</comment>
<evidence type="ECO:0000259" key="11">
    <source>
        <dbReference type="Pfam" id="PF00288"/>
    </source>
</evidence>
<dbReference type="Pfam" id="PF08544">
    <property type="entry name" value="GHMP_kinases_C"/>
    <property type="match status" value="1"/>
</dbReference>
<evidence type="ECO:0000256" key="10">
    <source>
        <dbReference type="HAMAP-Rule" id="MF_00061"/>
    </source>
</evidence>